<dbReference type="Proteomes" id="UP001189624">
    <property type="component" value="Chromosome 5"/>
</dbReference>
<accession>A0AA86T9Y7</accession>
<dbReference type="Gramene" id="rna-AYBTSS11_LOCUS17080">
    <property type="protein sequence ID" value="CAJ1957217.1"/>
    <property type="gene ID" value="gene-AYBTSS11_LOCUS17080"/>
</dbReference>
<gene>
    <name evidence="1" type="ORF">AYBTSS11_LOCUS17080</name>
</gene>
<name>A0AA86T9Y7_9FABA</name>
<proteinExistence type="predicted"/>
<sequence length="105" mass="12205">MCSDSEEKRRRCGVALVGPRKERNRNPRNRISDVSSWTGFERLGRVRVKNKRVLALIFVYLYTHARFFSDSHVIVMCGLKKQGPLICTEMKEYVFHALDEELGCV</sequence>
<organism evidence="1 2">
    <name type="scientific">Sphenostylis stenocarpa</name>
    <dbReference type="NCBI Taxonomy" id="92480"/>
    <lineage>
        <taxon>Eukaryota</taxon>
        <taxon>Viridiplantae</taxon>
        <taxon>Streptophyta</taxon>
        <taxon>Embryophyta</taxon>
        <taxon>Tracheophyta</taxon>
        <taxon>Spermatophyta</taxon>
        <taxon>Magnoliopsida</taxon>
        <taxon>eudicotyledons</taxon>
        <taxon>Gunneridae</taxon>
        <taxon>Pentapetalae</taxon>
        <taxon>rosids</taxon>
        <taxon>fabids</taxon>
        <taxon>Fabales</taxon>
        <taxon>Fabaceae</taxon>
        <taxon>Papilionoideae</taxon>
        <taxon>50 kb inversion clade</taxon>
        <taxon>NPAAA clade</taxon>
        <taxon>indigoferoid/millettioid clade</taxon>
        <taxon>Phaseoleae</taxon>
        <taxon>Sphenostylis</taxon>
    </lineage>
</organism>
<reference evidence="1" key="1">
    <citation type="submission" date="2023-10" db="EMBL/GenBank/DDBJ databases">
        <authorList>
            <person name="Domelevo Entfellner J.-B."/>
        </authorList>
    </citation>
    <scope>NUCLEOTIDE SEQUENCE</scope>
</reference>
<evidence type="ECO:0000313" key="1">
    <source>
        <dbReference type="EMBL" id="CAJ1957217.1"/>
    </source>
</evidence>
<evidence type="ECO:0000313" key="2">
    <source>
        <dbReference type="Proteomes" id="UP001189624"/>
    </source>
</evidence>
<keyword evidence="2" id="KW-1185">Reference proteome</keyword>
<dbReference type="EMBL" id="OY731402">
    <property type="protein sequence ID" value="CAJ1957217.1"/>
    <property type="molecule type" value="Genomic_DNA"/>
</dbReference>
<protein>
    <submittedName>
        <fullName evidence="1">Uncharacterized protein</fullName>
    </submittedName>
</protein>
<dbReference type="AlphaFoldDB" id="A0AA86T9Y7"/>